<evidence type="ECO:0000313" key="2">
    <source>
        <dbReference type="Proteomes" id="UP000016930"/>
    </source>
</evidence>
<accession>M2P5A3</accession>
<proteinExistence type="predicted"/>
<dbReference type="HOGENOM" id="CLU_3142966_0_0_1"/>
<keyword evidence="2" id="KW-1185">Reference proteome</keyword>
<dbReference type="AlphaFoldDB" id="M2P5A3"/>
<sequence length="49" mass="5613">MPYASSVTRLVGSHSRRRVHTETFATSSLDVLMFQRAPECMEAPSMVRW</sequence>
<organism evidence="1 2">
    <name type="scientific">Ceriporiopsis subvermispora (strain B)</name>
    <name type="common">White-rot fungus</name>
    <name type="synonym">Gelatoporia subvermispora</name>
    <dbReference type="NCBI Taxonomy" id="914234"/>
    <lineage>
        <taxon>Eukaryota</taxon>
        <taxon>Fungi</taxon>
        <taxon>Dikarya</taxon>
        <taxon>Basidiomycota</taxon>
        <taxon>Agaricomycotina</taxon>
        <taxon>Agaricomycetes</taxon>
        <taxon>Polyporales</taxon>
        <taxon>Gelatoporiaceae</taxon>
        <taxon>Gelatoporia</taxon>
    </lineage>
</organism>
<gene>
    <name evidence="1" type="ORF">CERSUDRAFT_101432</name>
</gene>
<dbReference type="Proteomes" id="UP000016930">
    <property type="component" value="Unassembled WGS sequence"/>
</dbReference>
<name>M2P5A3_CERS8</name>
<evidence type="ECO:0000313" key="1">
    <source>
        <dbReference type="EMBL" id="EMD30394.1"/>
    </source>
</evidence>
<reference evidence="1 2" key="1">
    <citation type="journal article" date="2012" name="Proc. Natl. Acad. Sci. U.S.A.">
        <title>Comparative genomics of Ceriporiopsis subvermispora and Phanerochaete chrysosporium provide insight into selective ligninolysis.</title>
        <authorList>
            <person name="Fernandez-Fueyo E."/>
            <person name="Ruiz-Duenas F.J."/>
            <person name="Ferreira P."/>
            <person name="Floudas D."/>
            <person name="Hibbett D.S."/>
            <person name="Canessa P."/>
            <person name="Larrondo L.F."/>
            <person name="James T.Y."/>
            <person name="Seelenfreund D."/>
            <person name="Lobos S."/>
            <person name="Polanco R."/>
            <person name="Tello M."/>
            <person name="Honda Y."/>
            <person name="Watanabe T."/>
            <person name="Watanabe T."/>
            <person name="Ryu J.S."/>
            <person name="Kubicek C.P."/>
            <person name="Schmoll M."/>
            <person name="Gaskell J."/>
            <person name="Hammel K.E."/>
            <person name="St John F.J."/>
            <person name="Vanden Wymelenberg A."/>
            <person name="Sabat G."/>
            <person name="Splinter BonDurant S."/>
            <person name="Syed K."/>
            <person name="Yadav J.S."/>
            <person name="Doddapaneni H."/>
            <person name="Subramanian V."/>
            <person name="Lavin J.L."/>
            <person name="Oguiza J.A."/>
            <person name="Perez G."/>
            <person name="Pisabarro A.G."/>
            <person name="Ramirez L."/>
            <person name="Santoyo F."/>
            <person name="Master E."/>
            <person name="Coutinho P.M."/>
            <person name="Henrissat B."/>
            <person name="Lombard V."/>
            <person name="Magnuson J.K."/>
            <person name="Kuees U."/>
            <person name="Hori C."/>
            <person name="Igarashi K."/>
            <person name="Samejima M."/>
            <person name="Held B.W."/>
            <person name="Barry K.W."/>
            <person name="LaButti K.M."/>
            <person name="Lapidus A."/>
            <person name="Lindquist E.A."/>
            <person name="Lucas S.M."/>
            <person name="Riley R."/>
            <person name="Salamov A.A."/>
            <person name="Hoffmeister D."/>
            <person name="Schwenk D."/>
            <person name="Hadar Y."/>
            <person name="Yarden O."/>
            <person name="de Vries R.P."/>
            <person name="Wiebenga A."/>
            <person name="Stenlid J."/>
            <person name="Eastwood D."/>
            <person name="Grigoriev I.V."/>
            <person name="Berka R.M."/>
            <person name="Blanchette R.A."/>
            <person name="Kersten P."/>
            <person name="Martinez A.T."/>
            <person name="Vicuna R."/>
            <person name="Cullen D."/>
        </authorList>
    </citation>
    <scope>NUCLEOTIDE SEQUENCE [LARGE SCALE GENOMIC DNA]</scope>
    <source>
        <strain evidence="1 2">B</strain>
    </source>
</reference>
<dbReference type="EMBL" id="KB446205">
    <property type="protein sequence ID" value="EMD30394.1"/>
    <property type="molecule type" value="Genomic_DNA"/>
</dbReference>
<protein>
    <submittedName>
        <fullName evidence="1">Uncharacterized protein</fullName>
    </submittedName>
</protein>